<dbReference type="Gene3D" id="1.10.1520.10">
    <property type="entry name" value="Ribonuclease III domain"/>
    <property type="match status" value="1"/>
</dbReference>
<feature type="domain" description="RNase III" evidence="6">
    <location>
        <begin position="1"/>
        <end position="132"/>
    </location>
</feature>
<dbReference type="InterPro" id="IPR008226">
    <property type="entry name" value="Mini3_fam"/>
</dbReference>
<comment type="similarity">
    <text evidence="5">Belongs to the MrnC RNase family.</text>
</comment>
<sequence>MTEKNWKLLNGLALAYMGDGIYEVYVRNHVMQKGLTKPNQLHATATKFVSAKAQARLMQQMLEQENFLNEEELEIYKRGRNSKSHTVAKNADVGTYRIATGFEALMGYLYLSGQQARLEELINWCLQQVEGEQ</sequence>
<dbReference type="InterPro" id="IPR000999">
    <property type="entry name" value="RNase_III_dom"/>
</dbReference>
<comment type="caution">
    <text evidence="7">The sequence shown here is derived from an EMBL/GenBank/DDBJ whole genome shotgun (WGS) entry which is preliminary data.</text>
</comment>
<organism evidence="7 8">
    <name type="scientific">Granulicatella adiacens ATCC 49175</name>
    <dbReference type="NCBI Taxonomy" id="638301"/>
    <lineage>
        <taxon>Bacteria</taxon>
        <taxon>Bacillati</taxon>
        <taxon>Bacillota</taxon>
        <taxon>Bacilli</taxon>
        <taxon>Lactobacillales</taxon>
        <taxon>Carnobacteriaceae</taxon>
        <taxon>Granulicatella</taxon>
    </lineage>
</organism>
<evidence type="ECO:0000256" key="2">
    <source>
        <dbReference type="ARBA" id="ARBA00022722"/>
    </source>
</evidence>
<feature type="active site" evidence="5">
    <location>
        <position position="19"/>
    </location>
</feature>
<keyword evidence="1 5" id="KW-0698">rRNA processing</keyword>
<keyword evidence="8" id="KW-1185">Reference proteome</keyword>
<keyword evidence="5" id="KW-0690">Ribosome biogenesis</keyword>
<dbReference type="GO" id="GO:0005737">
    <property type="term" value="C:cytoplasm"/>
    <property type="evidence" value="ECO:0007669"/>
    <property type="project" value="UniProtKB-SubCell"/>
</dbReference>
<dbReference type="GeneID" id="78412152"/>
<dbReference type="PIRSF" id="PIRSF005520">
    <property type="entry name" value="UCP005520"/>
    <property type="match status" value="1"/>
</dbReference>
<proteinExistence type="inferred from homology"/>
<keyword evidence="2 5" id="KW-0540">Nuclease</keyword>
<dbReference type="STRING" id="638301.HMPREF0444_1407"/>
<dbReference type="AlphaFoldDB" id="C8NHL2"/>
<dbReference type="SMART" id="SM00535">
    <property type="entry name" value="RIBOc"/>
    <property type="match status" value="1"/>
</dbReference>
<keyword evidence="5" id="KW-0699">rRNA-binding</keyword>
<evidence type="ECO:0000256" key="3">
    <source>
        <dbReference type="ARBA" id="ARBA00022759"/>
    </source>
</evidence>
<comment type="cofactor">
    <cofactor evidence="5">
        <name>Mg(2+)</name>
        <dbReference type="ChEBI" id="CHEBI:18420"/>
    </cofactor>
</comment>
<dbReference type="Pfam" id="PF00636">
    <property type="entry name" value="Ribonuclease_3"/>
    <property type="match status" value="1"/>
</dbReference>
<gene>
    <name evidence="7" type="primary">cysS</name>
    <name evidence="5" type="synonym">mrnC</name>
    <name evidence="7" type="ORF">HMPREF0444_1407</name>
</gene>
<dbReference type="HOGENOM" id="CLU_091169_2_0_9"/>
<keyword evidence="3 5" id="KW-0255">Endonuclease</keyword>
<keyword evidence="5" id="KW-0694">RNA-binding</keyword>
<evidence type="ECO:0000259" key="6">
    <source>
        <dbReference type="SMART" id="SM00535"/>
    </source>
</evidence>
<evidence type="ECO:0000313" key="7">
    <source>
        <dbReference type="EMBL" id="EEW37189.1"/>
    </source>
</evidence>
<evidence type="ECO:0000256" key="5">
    <source>
        <dbReference type="HAMAP-Rule" id="MF_01468"/>
    </source>
</evidence>
<dbReference type="Proteomes" id="UP000005926">
    <property type="component" value="Unassembled WGS sequence"/>
</dbReference>
<evidence type="ECO:0000313" key="8">
    <source>
        <dbReference type="Proteomes" id="UP000005926"/>
    </source>
</evidence>
<protein>
    <recommendedName>
        <fullName evidence="5">Mini-ribonuclease 3</fullName>
        <shortName evidence="5">Mini-3</shortName>
        <shortName evidence="5">Mini-RNase 3</shortName>
        <ecNumber evidence="5">3.1.26.-</ecNumber>
    </recommendedName>
    <alternativeName>
        <fullName evidence="5">Mini-RNase III</fullName>
        <shortName evidence="5">Mini-III</shortName>
    </alternativeName>
</protein>
<dbReference type="GO" id="GO:0019843">
    <property type="term" value="F:rRNA binding"/>
    <property type="evidence" value="ECO:0007669"/>
    <property type="project" value="UniProtKB-UniRule"/>
</dbReference>
<dbReference type="PANTHER" id="PTHR34276:SF1">
    <property type="entry name" value="MINI-RIBONUCLEASE 3"/>
    <property type="match status" value="1"/>
</dbReference>
<comment type="subcellular location">
    <subcellularLocation>
        <location evidence="5">Cytoplasm</location>
    </subcellularLocation>
</comment>
<dbReference type="HAMAP" id="MF_01468">
    <property type="entry name" value="RNase_Mini_III"/>
    <property type="match status" value="1"/>
</dbReference>
<evidence type="ECO:0000256" key="1">
    <source>
        <dbReference type="ARBA" id="ARBA00022552"/>
    </source>
</evidence>
<dbReference type="GO" id="GO:0004525">
    <property type="term" value="F:ribonuclease III activity"/>
    <property type="evidence" value="ECO:0007669"/>
    <property type="project" value="InterPro"/>
</dbReference>
<keyword evidence="5" id="KW-0963">Cytoplasm</keyword>
<dbReference type="EC" id="3.1.26.-" evidence="5"/>
<dbReference type="SUPFAM" id="SSF69065">
    <property type="entry name" value="RNase III domain-like"/>
    <property type="match status" value="1"/>
</dbReference>
<dbReference type="EMBL" id="ACKZ01000020">
    <property type="protein sequence ID" value="EEW37189.1"/>
    <property type="molecule type" value="Genomic_DNA"/>
</dbReference>
<dbReference type="RefSeq" id="WP_005607838.1">
    <property type="nucleotide sequence ID" value="NZ_CP102283.1"/>
</dbReference>
<dbReference type="GO" id="GO:0006364">
    <property type="term" value="P:rRNA processing"/>
    <property type="evidence" value="ECO:0007669"/>
    <property type="project" value="UniProtKB-UniRule"/>
</dbReference>
<keyword evidence="4 5" id="KW-0378">Hydrolase</keyword>
<dbReference type="PANTHER" id="PTHR34276">
    <property type="entry name" value="MINI-RIBONUCLEASE 3"/>
    <property type="match status" value="1"/>
</dbReference>
<reference evidence="7 8" key="1">
    <citation type="submission" date="2009-08" db="EMBL/GenBank/DDBJ databases">
        <authorList>
            <person name="Muzny D."/>
            <person name="Qin X."/>
            <person name="Deng J."/>
            <person name="Jiang H."/>
            <person name="Liu Y."/>
            <person name="Qu J."/>
            <person name="Song X.-Z."/>
            <person name="Zhang L."/>
            <person name="Thornton R."/>
            <person name="Coyle M."/>
            <person name="Francisco L."/>
            <person name="Jackson L."/>
            <person name="Javaid M."/>
            <person name="Korchina V."/>
            <person name="Kovar C."/>
            <person name="Mata R."/>
            <person name="Mathew T."/>
            <person name="Ngo R."/>
            <person name="Nguyen L."/>
            <person name="Nguyen N."/>
            <person name="Okwuonu G."/>
            <person name="Ongeri F."/>
            <person name="Pham C."/>
            <person name="Simmons D."/>
            <person name="Wilczek-Boney K."/>
            <person name="Hale W."/>
            <person name="Jakkamsetti A."/>
            <person name="Pham P."/>
            <person name="Ruth R."/>
            <person name="San Lucas F."/>
            <person name="Warren J."/>
            <person name="Zhang J."/>
            <person name="Zhao Z."/>
            <person name="Zhou C."/>
            <person name="Zhu D."/>
            <person name="Lee S."/>
            <person name="Bess C."/>
            <person name="Blankenburg K."/>
            <person name="Forbes L."/>
            <person name="Fu Q."/>
            <person name="Gubbala S."/>
            <person name="Hirani K."/>
            <person name="Jayaseelan J.C."/>
            <person name="Lara F."/>
            <person name="Munidasa M."/>
            <person name="Palculict T."/>
            <person name="Patil S."/>
            <person name="Pu L.-L."/>
            <person name="Saada N."/>
            <person name="Tang L."/>
            <person name="Weissenberger G."/>
            <person name="Zhu Y."/>
            <person name="Hemphill L."/>
            <person name="Shang Y."/>
            <person name="Youmans B."/>
            <person name="Ayvaz T."/>
            <person name="Ross M."/>
            <person name="Santibanez J."/>
            <person name="Aqrawi P."/>
            <person name="Gross S."/>
            <person name="Joshi V."/>
            <person name="Fowler G."/>
            <person name="Nazareth L."/>
            <person name="Reid J."/>
            <person name="Worley K."/>
            <person name="Petrosino J."/>
            <person name="Highlander S."/>
            <person name="Gibbs R."/>
        </authorList>
    </citation>
    <scope>NUCLEOTIDE SEQUENCE [LARGE SCALE GENOMIC DNA]</scope>
    <source>
        <strain evidence="7 8">ATCC 49175</strain>
    </source>
</reference>
<evidence type="ECO:0000256" key="4">
    <source>
        <dbReference type="ARBA" id="ARBA00022801"/>
    </source>
</evidence>
<dbReference type="InterPro" id="IPR036389">
    <property type="entry name" value="RNase_III_sf"/>
</dbReference>
<keyword evidence="5" id="KW-0460">Magnesium</keyword>
<comment type="function">
    <text evidence="5">Involved in correct processing of both the 5' and 3' ends of 23S rRNA precursor. Processes 30S rRNA precursor transcript even in absence of ribonuclease 3 (Rnc); Rnc processes 30S rRNA into smaller rRNA precursors.</text>
</comment>
<accession>C8NHL2</accession>
<dbReference type="eggNOG" id="COG1939">
    <property type="taxonomic scope" value="Bacteria"/>
</dbReference>
<name>C8NHL2_9LACT</name>
<comment type="subunit">
    <text evidence="5">Homodimer.</text>
</comment>